<evidence type="ECO:0000313" key="2">
    <source>
        <dbReference type="Proteomes" id="UP000001072"/>
    </source>
</evidence>
<dbReference type="VEuPathDB" id="FungiDB:MELLADRAFT_87360"/>
<dbReference type="Proteomes" id="UP000001072">
    <property type="component" value="Unassembled WGS sequence"/>
</dbReference>
<proteinExistence type="predicted"/>
<accession>F4RN07</accession>
<protein>
    <submittedName>
        <fullName evidence="1">Uncharacterized protein</fullName>
    </submittedName>
</protein>
<dbReference type="AlphaFoldDB" id="F4RN07"/>
<dbReference type="RefSeq" id="XP_007410539.1">
    <property type="nucleotide sequence ID" value="XM_007410477.1"/>
</dbReference>
<organism evidence="2">
    <name type="scientific">Melampsora larici-populina (strain 98AG31 / pathotype 3-4-7)</name>
    <name type="common">Poplar leaf rust fungus</name>
    <dbReference type="NCBI Taxonomy" id="747676"/>
    <lineage>
        <taxon>Eukaryota</taxon>
        <taxon>Fungi</taxon>
        <taxon>Dikarya</taxon>
        <taxon>Basidiomycota</taxon>
        <taxon>Pucciniomycotina</taxon>
        <taxon>Pucciniomycetes</taxon>
        <taxon>Pucciniales</taxon>
        <taxon>Melampsoraceae</taxon>
        <taxon>Melampsora</taxon>
    </lineage>
</organism>
<reference evidence="2" key="1">
    <citation type="journal article" date="2011" name="Proc. Natl. Acad. Sci. U.S.A.">
        <title>Obligate biotrophy features unraveled by the genomic analysis of rust fungi.</title>
        <authorList>
            <person name="Duplessis S."/>
            <person name="Cuomo C.A."/>
            <person name="Lin Y.-C."/>
            <person name="Aerts A."/>
            <person name="Tisserant E."/>
            <person name="Veneault-Fourrey C."/>
            <person name="Joly D.L."/>
            <person name="Hacquard S."/>
            <person name="Amselem J."/>
            <person name="Cantarel B.L."/>
            <person name="Chiu R."/>
            <person name="Coutinho P.M."/>
            <person name="Feau N."/>
            <person name="Field M."/>
            <person name="Frey P."/>
            <person name="Gelhaye E."/>
            <person name="Goldberg J."/>
            <person name="Grabherr M.G."/>
            <person name="Kodira C.D."/>
            <person name="Kohler A."/>
            <person name="Kuees U."/>
            <person name="Lindquist E.A."/>
            <person name="Lucas S.M."/>
            <person name="Mago R."/>
            <person name="Mauceli E."/>
            <person name="Morin E."/>
            <person name="Murat C."/>
            <person name="Pangilinan J.L."/>
            <person name="Park R."/>
            <person name="Pearson M."/>
            <person name="Quesneville H."/>
            <person name="Rouhier N."/>
            <person name="Sakthikumar S."/>
            <person name="Salamov A.A."/>
            <person name="Schmutz J."/>
            <person name="Selles B."/>
            <person name="Shapiro H."/>
            <person name="Tanguay P."/>
            <person name="Tuskan G.A."/>
            <person name="Henrissat B."/>
            <person name="Van de Peer Y."/>
            <person name="Rouze P."/>
            <person name="Ellis J.G."/>
            <person name="Dodds P.N."/>
            <person name="Schein J.E."/>
            <person name="Zhong S."/>
            <person name="Hamelin R.C."/>
            <person name="Grigoriev I.V."/>
            <person name="Szabo L.J."/>
            <person name="Martin F."/>
        </authorList>
    </citation>
    <scope>NUCLEOTIDE SEQUENCE [LARGE SCALE GENOMIC DNA]</scope>
    <source>
        <strain evidence="2">98AG31 / pathotype 3-4-7</strain>
    </source>
</reference>
<evidence type="ECO:0000313" key="1">
    <source>
        <dbReference type="EMBL" id="EGG06301.1"/>
    </source>
</evidence>
<dbReference type="GeneID" id="18934486"/>
<name>F4RN07_MELLP</name>
<dbReference type="HOGENOM" id="CLU_1415479_0_0_1"/>
<sequence length="192" mass="21744">MDQVVKKPKHKSPSTIRCRKAHTIRKKLERKKIENRPPPNARKARLAALTELYGLPPETKFLFFKKGQPDPFRIHFGTVVCLDEDTSELLLVARFVERTVSNRPLFENYNHAISTVYQHARARGLCKSNGAANKVAEHLRKYGKMYAAGFRPGYDHLAKAGKLIISSNRSLRSQCNHQRPALAYARGPGAAR</sequence>
<dbReference type="KEGG" id="mlr:MELLADRAFT_87360"/>
<gene>
    <name evidence="1" type="ORF">MELLADRAFT_87360</name>
</gene>
<dbReference type="InParanoid" id="F4RN07"/>
<dbReference type="EMBL" id="GL883109">
    <property type="protein sequence ID" value="EGG06301.1"/>
    <property type="molecule type" value="Genomic_DNA"/>
</dbReference>
<keyword evidence="2" id="KW-1185">Reference proteome</keyword>